<dbReference type="Gene3D" id="2.180.10.10">
    <property type="entry name" value="RHS repeat-associated core"/>
    <property type="match status" value="1"/>
</dbReference>
<proteinExistence type="predicted"/>
<sequence>MSYNYGNSGNKLNFVNDAIIGNQDMGDFRNLNTTNDDYEYWPNGGLKTDKNKGISLIEYDTYLNKVKKVNWADGRWITFTYNGASELIQRKNSTGDIWDYANGIIYKNNVAYQIPTPEGRIVNNAGSWAYEYELPNSERNIRRFFKDKKKNSKQT</sequence>
<reference evidence="2" key="1">
    <citation type="journal article" date="2019" name="Int. J. Syst. Evol. Microbiol.">
        <title>The Global Catalogue of Microorganisms (GCM) 10K type strain sequencing project: providing services to taxonomists for standard genome sequencing and annotation.</title>
        <authorList>
            <consortium name="The Broad Institute Genomics Platform"/>
            <consortium name="The Broad Institute Genome Sequencing Center for Infectious Disease"/>
            <person name="Wu L."/>
            <person name="Ma J."/>
        </authorList>
    </citation>
    <scope>NUCLEOTIDE SEQUENCE [LARGE SCALE GENOMIC DNA]</scope>
    <source>
        <strain evidence="2">CECT 7956</strain>
    </source>
</reference>
<gene>
    <name evidence="1" type="ORF">ACFOOI_21855</name>
</gene>
<evidence type="ECO:0000313" key="2">
    <source>
        <dbReference type="Proteomes" id="UP001595616"/>
    </source>
</evidence>
<comment type="caution">
    <text evidence="1">The sequence shown here is derived from an EMBL/GenBank/DDBJ whole genome shotgun (WGS) entry which is preliminary data.</text>
</comment>
<dbReference type="EMBL" id="JBHRYQ010000002">
    <property type="protein sequence ID" value="MFC3813324.1"/>
    <property type="molecule type" value="Genomic_DNA"/>
</dbReference>
<dbReference type="RefSeq" id="WP_379840312.1">
    <property type="nucleotide sequence ID" value="NZ_JBHRYQ010000002.1"/>
</dbReference>
<dbReference type="Proteomes" id="UP001595616">
    <property type="component" value="Unassembled WGS sequence"/>
</dbReference>
<evidence type="ECO:0008006" key="3">
    <source>
        <dbReference type="Google" id="ProtNLM"/>
    </source>
</evidence>
<keyword evidence="2" id="KW-1185">Reference proteome</keyword>
<evidence type="ECO:0000313" key="1">
    <source>
        <dbReference type="EMBL" id="MFC3813324.1"/>
    </source>
</evidence>
<name>A0ABV7Z197_9BACT</name>
<accession>A0ABV7Z197</accession>
<organism evidence="1 2">
    <name type="scientific">Lacihabitans lacunae</name>
    <dbReference type="NCBI Taxonomy" id="1028214"/>
    <lineage>
        <taxon>Bacteria</taxon>
        <taxon>Pseudomonadati</taxon>
        <taxon>Bacteroidota</taxon>
        <taxon>Cytophagia</taxon>
        <taxon>Cytophagales</taxon>
        <taxon>Leadbetterellaceae</taxon>
        <taxon>Lacihabitans</taxon>
    </lineage>
</organism>
<protein>
    <recommendedName>
        <fullName evidence="3">RHS repeat-associated core domain-containing protein</fullName>
    </recommendedName>
</protein>